<dbReference type="Proteomes" id="UP000712673">
    <property type="component" value="Unassembled WGS sequence"/>
</dbReference>
<dbReference type="Gene3D" id="1.10.540.10">
    <property type="entry name" value="Acyl-CoA dehydrogenase/oxidase, N-terminal domain"/>
    <property type="match status" value="1"/>
</dbReference>
<name>A0A938B6E7_UNCTE</name>
<keyword evidence="1" id="KW-0285">Flavoprotein</keyword>
<sequence length="113" mass="12387">MDFGFSAEQDMLRQTARAFLAENCPISLVRQLMEDERGYKPELWKDMADLGWLGLAFPEAYGGQGLGFVDLTVILEEMGAALLPSPFFSSVLLAGQAILLGGSEAQKQAYLPR</sequence>
<feature type="domain" description="Acyl-CoA dehydrogenase/oxidase N-terminal" evidence="4">
    <location>
        <begin position="6"/>
        <end position="113"/>
    </location>
</feature>
<dbReference type="PANTHER" id="PTHR43884">
    <property type="entry name" value="ACYL-COA DEHYDROGENASE"/>
    <property type="match status" value="1"/>
</dbReference>
<dbReference type="EMBL" id="VGLS01000905">
    <property type="protein sequence ID" value="MBM3226425.1"/>
    <property type="molecule type" value="Genomic_DNA"/>
</dbReference>
<evidence type="ECO:0000259" key="4">
    <source>
        <dbReference type="Pfam" id="PF02771"/>
    </source>
</evidence>
<evidence type="ECO:0000313" key="5">
    <source>
        <dbReference type="EMBL" id="MBM3226425.1"/>
    </source>
</evidence>
<dbReference type="PANTHER" id="PTHR43884:SF20">
    <property type="entry name" value="ACYL-COA DEHYDROGENASE FADE28"/>
    <property type="match status" value="1"/>
</dbReference>
<dbReference type="InterPro" id="IPR013786">
    <property type="entry name" value="AcylCoA_DH/ox_N"/>
</dbReference>
<gene>
    <name evidence="5" type="ORF">FJZ47_21895</name>
</gene>
<evidence type="ECO:0000313" key="6">
    <source>
        <dbReference type="Proteomes" id="UP000712673"/>
    </source>
</evidence>
<dbReference type="InterPro" id="IPR009100">
    <property type="entry name" value="AcylCoA_DH/oxidase_NM_dom_sf"/>
</dbReference>
<organism evidence="5 6">
    <name type="scientific">Tectimicrobiota bacterium</name>
    <dbReference type="NCBI Taxonomy" id="2528274"/>
    <lineage>
        <taxon>Bacteria</taxon>
        <taxon>Pseudomonadati</taxon>
        <taxon>Nitrospinota/Tectimicrobiota group</taxon>
        <taxon>Candidatus Tectimicrobiota</taxon>
    </lineage>
</organism>
<feature type="non-terminal residue" evidence="5">
    <location>
        <position position="113"/>
    </location>
</feature>
<dbReference type="Pfam" id="PF02771">
    <property type="entry name" value="Acyl-CoA_dh_N"/>
    <property type="match status" value="1"/>
</dbReference>
<dbReference type="SUPFAM" id="SSF56645">
    <property type="entry name" value="Acyl-CoA dehydrogenase NM domain-like"/>
    <property type="match status" value="1"/>
</dbReference>
<dbReference type="GO" id="GO:0050660">
    <property type="term" value="F:flavin adenine dinucleotide binding"/>
    <property type="evidence" value="ECO:0007669"/>
    <property type="project" value="InterPro"/>
</dbReference>
<evidence type="ECO:0000256" key="3">
    <source>
        <dbReference type="ARBA" id="ARBA00023002"/>
    </source>
</evidence>
<reference evidence="5" key="1">
    <citation type="submission" date="2019-03" db="EMBL/GenBank/DDBJ databases">
        <title>Lake Tanganyika Metagenome-Assembled Genomes (MAGs).</title>
        <authorList>
            <person name="Tran P."/>
        </authorList>
    </citation>
    <scope>NUCLEOTIDE SEQUENCE</scope>
    <source>
        <strain evidence="5">K_DeepCast_65m_m2_066</strain>
    </source>
</reference>
<comment type="caution">
    <text evidence="5">The sequence shown here is derived from an EMBL/GenBank/DDBJ whole genome shotgun (WGS) entry which is preliminary data.</text>
</comment>
<proteinExistence type="predicted"/>
<keyword evidence="2" id="KW-0274">FAD</keyword>
<dbReference type="InterPro" id="IPR037069">
    <property type="entry name" value="AcylCoA_DH/ox_N_sf"/>
</dbReference>
<keyword evidence="3" id="KW-0560">Oxidoreductase</keyword>
<accession>A0A938B6E7</accession>
<protein>
    <submittedName>
        <fullName evidence="5">Acyl-CoA dehydrogenase family protein</fullName>
    </submittedName>
</protein>
<evidence type="ECO:0000256" key="2">
    <source>
        <dbReference type="ARBA" id="ARBA00022827"/>
    </source>
</evidence>
<dbReference type="AlphaFoldDB" id="A0A938B6E7"/>
<evidence type="ECO:0000256" key="1">
    <source>
        <dbReference type="ARBA" id="ARBA00022630"/>
    </source>
</evidence>
<dbReference type="GO" id="GO:0003995">
    <property type="term" value="F:acyl-CoA dehydrogenase activity"/>
    <property type="evidence" value="ECO:0007669"/>
    <property type="project" value="TreeGrafter"/>
</dbReference>